<feature type="compositionally biased region" description="Basic residues" evidence="9">
    <location>
        <begin position="325"/>
        <end position="335"/>
    </location>
</feature>
<organism evidence="11">
    <name type="scientific">Eremomyces bilateralis CBS 781.70</name>
    <dbReference type="NCBI Taxonomy" id="1392243"/>
    <lineage>
        <taxon>Eukaryota</taxon>
        <taxon>Fungi</taxon>
        <taxon>Dikarya</taxon>
        <taxon>Ascomycota</taxon>
        <taxon>Pezizomycotina</taxon>
        <taxon>Dothideomycetes</taxon>
        <taxon>Dothideomycetes incertae sedis</taxon>
        <taxon>Eremomycetales</taxon>
        <taxon>Eremomycetaceae</taxon>
        <taxon>Eremomyces</taxon>
    </lineage>
</organism>
<feature type="domain" description="CBF1-interacting co-repressor CIR N-terminal" evidence="10">
    <location>
        <begin position="10"/>
        <end position="46"/>
    </location>
</feature>
<evidence type="ECO:0000313" key="13">
    <source>
        <dbReference type="RefSeq" id="XP_033532688.1"/>
    </source>
</evidence>
<dbReference type="Pfam" id="PF12542">
    <property type="entry name" value="CWC25"/>
    <property type="match status" value="1"/>
</dbReference>
<feature type="coiled-coil region" evidence="8">
    <location>
        <begin position="22"/>
        <end position="58"/>
    </location>
</feature>
<dbReference type="InterPro" id="IPR051376">
    <property type="entry name" value="CWC25_splicing_factor"/>
</dbReference>
<dbReference type="InterPro" id="IPR019339">
    <property type="entry name" value="CIR_N_dom"/>
</dbReference>
<evidence type="ECO:0000313" key="12">
    <source>
        <dbReference type="Proteomes" id="UP000504638"/>
    </source>
</evidence>
<keyword evidence="4" id="KW-0747">Spliceosome</keyword>
<dbReference type="OrthoDB" id="21123at2759"/>
<reference evidence="13" key="3">
    <citation type="submission" date="2025-04" db="UniProtKB">
        <authorList>
            <consortium name="RefSeq"/>
        </authorList>
    </citation>
    <scope>IDENTIFICATION</scope>
    <source>
        <strain evidence="13">CBS 781.70</strain>
    </source>
</reference>
<keyword evidence="5 8" id="KW-0175">Coiled coil</keyword>
<reference evidence="11 13" key="1">
    <citation type="submission" date="2020-01" db="EMBL/GenBank/DDBJ databases">
        <authorList>
            <consortium name="DOE Joint Genome Institute"/>
            <person name="Haridas S."/>
            <person name="Albert R."/>
            <person name="Binder M."/>
            <person name="Bloem J."/>
            <person name="Labutti K."/>
            <person name="Salamov A."/>
            <person name="Andreopoulos B."/>
            <person name="Baker S.E."/>
            <person name="Barry K."/>
            <person name="Bills G."/>
            <person name="Bluhm B.H."/>
            <person name="Cannon C."/>
            <person name="Castanera R."/>
            <person name="Culley D.E."/>
            <person name="Daum C."/>
            <person name="Ezra D."/>
            <person name="Gonzalez J.B."/>
            <person name="Henrissat B."/>
            <person name="Kuo A."/>
            <person name="Liang C."/>
            <person name="Lipzen A."/>
            <person name="Lutzoni F."/>
            <person name="Magnuson J."/>
            <person name="Mondo S."/>
            <person name="Nolan M."/>
            <person name="Ohm R."/>
            <person name="Pangilinan J."/>
            <person name="Park H.-J."/>
            <person name="Ramirez L."/>
            <person name="Alfaro M."/>
            <person name="Sun H."/>
            <person name="Tritt A."/>
            <person name="Yoshinaga Y."/>
            <person name="Zwiers L.-H."/>
            <person name="Turgeon B.G."/>
            <person name="Goodwin S.B."/>
            <person name="Spatafora J.W."/>
            <person name="Crous P.W."/>
            <person name="Grigoriev I.V."/>
        </authorList>
    </citation>
    <scope>NUCLEOTIDE SEQUENCE</scope>
    <source>
        <strain evidence="11 13">CBS 781.70</strain>
    </source>
</reference>
<evidence type="ECO:0000256" key="3">
    <source>
        <dbReference type="ARBA" id="ARBA00022664"/>
    </source>
</evidence>
<feature type="compositionally biased region" description="Basic and acidic residues" evidence="9">
    <location>
        <begin position="382"/>
        <end position="398"/>
    </location>
</feature>
<keyword evidence="7" id="KW-0539">Nucleus</keyword>
<evidence type="ECO:0000256" key="1">
    <source>
        <dbReference type="ARBA" id="ARBA00004123"/>
    </source>
</evidence>
<keyword evidence="6" id="KW-0508">mRNA splicing</keyword>
<sequence>MGGDLNLKKSWHPVLKSNQERVWKEQQKALEERKRIEQLQKEREEERQIEELQALQEQAGGSNRAKRVEWMYNGPAAGSTGVTEEKEAFLLGKRRLDVLLKDEAAEHMKKNGAQEGFMAVQQSANTLRDTAAKVRDDPLLAIKKQEQQTYESIMNDPIKRRALLKAMGKGDQEKVRDRDRDRDRRHNRKREDREERYHDDAREKRHRDDDRERKHKYRDRSEDRARHHRNGRDRSNSEERYRDHRRHKREREEDRDDYSRAERPGKRRSRSPQRYHDDSTTRKRYESPVKSRDDRAYGRRRSHSRERRPSVSPKRSHRHDQSSKSRSRPQVHNHRTGPERPASNAKAESDDAAARAARLAAMQSSADDLEQQRKARLIAIEDQDRRTREAEDRMRSESGRFVSGMRRKAGDLSLGEAMGRRGRVGAVGSED</sequence>
<reference evidence="13" key="2">
    <citation type="submission" date="2020-04" db="EMBL/GenBank/DDBJ databases">
        <authorList>
            <consortium name="NCBI Genome Project"/>
        </authorList>
    </citation>
    <scope>NUCLEOTIDE SEQUENCE</scope>
    <source>
        <strain evidence="13">CBS 781.70</strain>
    </source>
</reference>
<evidence type="ECO:0000256" key="6">
    <source>
        <dbReference type="ARBA" id="ARBA00023187"/>
    </source>
</evidence>
<dbReference type="RefSeq" id="XP_033532688.1">
    <property type="nucleotide sequence ID" value="XM_033679790.1"/>
</dbReference>
<dbReference type="GO" id="GO:0000398">
    <property type="term" value="P:mRNA splicing, via spliceosome"/>
    <property type="evidence" value="ECO:0007669"/>
    <property type="project" value="TreeGrafter"/>
</dbReference>
<accession>A0A6G1FYY3</accession>
<evidence type="ECO:0000256" key="9">
    <source>
        <dbReference type="SAM" id="MobiDB-lite"/>
    </source>
</evidence>
<evidence type="ECO:0000256" key="2">
    <source>
        <dbReference type="ARBA" id="ARBA00006695"/>
    </source>
</evidence>
<name>A0A6G1FYY3_9PEZI</name>
<evidence type="ECO:0000256" key="4">
    <source>
        <dbReference type="ARBA" id="ARBA00022728"/>
    </source>
</evidence>
<evidence type="ECO:0000256" key="5">
    <source>
        <dbReference type="ARBA" id="ARBA00023054"/>
    </source>
</evidence>
<dbReference type="InterPro" id="IPR022209">
    <property type="entry name" value="CWC25"/>
</dbReference>
<evidence type="ECO:0000313" key="11">
    <source>
        <dbReference type="EMBL" id="KAF1811057.1"/>
    </source>
</evidence>
<feature type="region of interest" description="Disordered" evidence="9">
    <location>
        <begin position="143"/>
        <end position="407"/>
    </location>
</feature>
<evidence type="ECO:0000259" key="10">
    <source>
        <dbReference type="SMART" id="SM01083"/>
    </source>
</evidence>
<feature type="compositionally biased region" description="Low complexity" evidence="9">
    <location>
        <begin position="354"/>
        <end position="366"/>
    </location>
</feature>
<dbReference type="Pfam" id="PF10197">
    <property type="entry name" value="Cir_N"/>
    <property type="match status" value="1"/>
</dbReference>
<keyword evidence="12" id="KW-1185">Reference proteome</keyword>
<dbReference type="SMART" id="SM01083">
    <property type="entry name" value="Cir_N"/>
    <property type="match status" value="1"/>
</dbReference>
<comment type="subcellular location">
    <subcellularLocation>
        <location evidence="1">Nucleus</location>
    </subcellularLocation>
</comment>
<keyword evidence="3" id="KW-0507">mRNA processing</keyword>
<feature type="compositionally biased region" description="Basic and acidic residues" evidence="9">
    <location>
        <begin position="232"/>
        <end position="242"/>
    </location>
</feature>
<dbReference type="PANTHER" id="PTHR16196:SF0">
    <property type="entry name" value="PRE-MRNA-SPLICING FACTOR CWC25 HOMOLOG"/>
    <property type="match status" value="1"/>
</dbReference>
<dbReference type="Proteomes" id="UP000504638">
    <property type="component" value="Unplaced"/>
</dbReference>
<dbReference type="AlphaFoldDB" id="A0A6G1FYY3"/>
<dbReference type="GO" id="GO:0005684">
    <property type="term" value="C:U2-type spliceosomal complex"/>
    <property type="evidence" value="ECO:0007669"/>
    <property type="project" value="TreeGrafter"/>
</dbReference>
<proteinExistence type="inferred from homology"/>
<dbReference type="EMBL" id="ML975163">
    <property type="protein sequence ID" value="KAF1811057.1"/>
    <property type="molecule type" value="Genomic_DNA"/>
</dbReference>
<feature type="compositionally biased region" description="Basic and acidic residues" evidence="9">
    <location>
        <begin position="168"/>
        <end position="212"/>
    </location>
</feature>
<evidence type="ECO:0000256" key="8">
    <source>
        <dbReference type="SAM" id="Coils"/>
    </source>
</evidence>
<comment type="similarity">
    <text evidence="2">Belongs to the CWC25 family.</text>
</comment>
<feature type="compositionally biased region" description="Basic and acidic residues" evidence="9">
    <location>
        <begin position="274"/>
        <end position="297"/>
    </location>
</feature>
<evidence type="ECO:0000256" key="7">
    <source>
        <dbReference type="ARBA" id="ARBA00023242"/>
    </source>
</evidence>
<protein>
    <recommendedName>
        <fullName evidence="10">CBF1-interacting co-repressor CIR N-terminal domain-containing protein</fullName>
    </recommendedName>
</protein>
<gene>
    <name evidence="11 13" type="ORF">P152DRAFT_459939</name>
</gene>
<dbReference type="PANTHER" id="PTHR16196">
    <property type="entry name" value="CELL CYCLE CONTROL PROTEIN CWF25"/>
    <property type="match status" value="1"/>
</dbReference>
<dbReference type="GeneID" id="54420360"/>